<evidence type="ECO:0000313" key="3">
    <source>
        <dbReference type="Proteomes" id="UP000829999"/>
    </source>
</evidence>
<accession>A0A9R0DL28</accession>
<gene>
    <name evidence="4" type="primary">LOC118282294</name>
</gene>
<sequence length="276" mass="29517">MAGCRVKNLHYHCKEDSWTPIESALIKLVRENPPLYTRGGRGSRTKKLMVSLMWSDISDQLGLPESRLQEIWRRIVAEWAIINKLSKLGYPVRNFPRANKFLITNFSFLDNYIMDLKDADVPHNILDIYRKKFAINGSVMRANCSFPAGTSTARTTTDQAPSSPGTGTSNSEVAGAASSSGVVGSASGTPSQSGSLGATAVSVTSCDTKCANTPAKTSTSAKPSVSGKKDKTGVELTKKSEDHGKSGTNSKAGSHTKTESSKSGASRSTGRKSKHK</sequence>
<feature type="compositionally biased region" description="Polar residues" evidence="1">
    <location>
        <begin position="148"/>
        <end position="172"/>
    </location>
</feature>
<evidence type="ECO:0000259" key="2">
    <source>
        <dbReference type="PROSITE" id="PS51029"/>
    </source>
</evidence>
<keyword evidence="3" id="KW-1185">Reference proteome</keyword>
<evidence type="ECO:0000313" key="4">
    <source>
        <dbReference type="RefSeq" id="XP_035459198.2"/>
    </source>
</evidence>
<dbReference type="OrthoDB" id="10389567at2759"/>
<feature type="compositionally biased region" description="Polar residues" evidence="1">
    <location>
        <begin position="210"/>
        <end position="223"/>
    </location>
</feature>
<dbReference type="InterPro" id="IPR006578">
    <property type="entry name" value="MADF-dom"/>
</dbReference>
<feature type="compositionally biased region" description="Low complexity" evidence="1">
    <location>
        <begin position="173"/>
        <end position="188"/>
    </location>
</feature>
<feature type="region of interest" description="Disordered" evidence="1">
    <location>
        <begin position="210"/>
        <end position="276"/>
    </location>
</feature>
<reference evidence="4" key="1">
    <citation type="submission" date="2025-08" db="UniProtKB">
        <authorList>
            <consortium name="RefSeq"/>
        </authorList>
    </citation>
    <scope>IDENTIFICATION</scope>
    <source>
        <tissue evidence="4">Whole larval tissue</tissue>
    </source>
</reference>
<protein>
    <submittedName>
        <fullName evidence="4">Uncharacterized protein LOC118282294</fullName>
    </submittedName>
</protein>
<evidence type="ECO:0000256" key="1">
    <source>
        <dbReference type="SAM" id="MobiDB-lite"/>
    </source>
</evidence>
<proteinExistence type="predicted"/>
<feature type="compositionally biased region" description="Basic and acidic residues" evidence="1">
    <location>
        <begin position="227"/>
        <end position="245"/>
    </location>
</feature>
<feature type="compositionally biased region" description="Polar residues" evidence="1">
    <location>
        <begin position="246"/>
        <end position="268"/>
    </location>
</feature>
<dbReference type="AlphaFoldDB" id="A0A9R0DL28"/>
<name>A0A9R0DL28_SPOFR</name>
<organism evidence="3 4">
    <name type="scientific">Spodoptera frugiperda</name>
    <name type="common">Fall armyworm</name>
    <dbReference type="NCBI Taxonomy" id="7108"/>
    <lineage>
        <taxon>Eukaryota</taxon>
        <taxon>Metazoa</taxon>
        <taxon>Ecdysozoa</taxon>
        <taxon>Arthropoda</taxon>
        <taxon>Hexapoda</taxon>
        <taxon>Insecta</taxon>
        <taxon>Pterygota</taxon>
        <taxon>Neoptera</taxon>
        <taxon>Endopterygota</taxon>
        <taxon>Lepidoptera</taxon>
        <taxon>Glossata</taxon>
        <taxon>Ditrysia</taxon>
        <taxon>Noctuoidea</taxon>
        <taxon>Noctuidae</taxon>
        <taxon>Amphipyrinae</taxon>
        <taxon>Spodoptera</taxon>
    </lineage>
</organism>
<feature type="domain" description="MADF" evidence="2">
    <location>
        <begin position="24"/>
        <end position="114"/>
    </location>
</feature>
<dbReference type="GeneID" id="118282294"/>
<dbReference type="Proteomes" id="UP000829999">
    <property type="component" value="Chromosome 25"/>
</dbReference>
<feature type="region of interest" description="Disordered" evidence="1">
    <location>
        <begin position="148"/>
        <end position="197"/>
    </location>
</feature>
<dbReference type="PROSITE" id="PS51029">
    <property type="entry name" value="MADF"/>
    <property type="match status" value="1"/>
</dbReference>
<dbReference type="RefSeq" id="XP_035459198.2">
    <property type="nucleotide sequence ID" value="XM_035603305.2"/>
</dbReference>